<dbReference type="PANTHER" id="PTHR43546:SF9">
    <property type="entry name" value="L-ASCORBATE-6-PHOSPHATE LACTONASE ULAG-RELATED"/>
    <property type="match status" value="1"/>
</dbReference>
<keyword evidence="1" id="KW-0378">Hydrolase</keyword>
<comment type="caution">
    <text evidence="2">The sequence shown here is derived from an EMBL/GenBank/DDBJ whole genome shotgun (WGS) entry which is preliminary data.</text>
</comment>
<gene>
    <name evidence="2" type="ORF">SUNI508_10070</name>
</gene>
<sequence length="242" mass="26400">MASRSTFGSALTISYVGTATALLEIEGVMLLTDPYFSSGETSWPVAPGVSLMNHYTPSHNLSTLPPIDAILPSHEDHPDNLDENGRRLLYGRRVLTTVDGAQNDWHAMPASSRGECIGFAITAHELGTTGGLPNAIYFSGDTVYIKDPARIKDRFHVSVTLLNIGAAMAVPPGMTELLLITMDGKEATKIFRDLGADILIPMHFESWDHFTESKDDLVEVFRDEGISDYVHWLTPGVATKVV</sequence>
<organism evidence="2 3">
    <name type="scientific">Seiridium unicorne</name>
    <dbReference type="NCBI Taxonomy" id="138068"/>
    <lineage>
        <taxon>Eukaryota</taxon>
        <taxon>Fungi</taxon>
        <taxon>Dikarya</taxon>
        <taxon>Ascomycota</taxon>
        <taxon>Pezizomycotina</taxon>
        <taxon>Sordariomycetes</taxon>
        <taxon>Xylariomycetidae</taxon>
        <taxon>Amphisphaeriales</taxon>
        <taxon>Sporocadaceae</taxon>
        <taxon>Seiridium</taxon>
    </lineage>
</organism>
<name>A0ABR2UMX7_9PEZI</name>
<dbReference type="Gene3D" id="3.60.15.10">
    <property type="entry name" value="Ribonuclease Z/Hydroxyacylglutathione hydrolase-like"/>
    <property type="match status" value="2"/>
</dbReference>
<dbReference type="PANTHER" id="PTHR43546">
    <property type="entry name" value="UPF0173 METAL-DEPENDENT HYDROLASE MJ1163-RELATED"/>
    <property type="match status" value="1"/>
</dbReference>
<keyword evidence="3" id="KW-1185">Reference proteome</keyword>
<protein>
    <submittedName>
        <fullName evidence="2">Metallo-beta-lactamase domain-containing protein</fullName>
    </submittedName>
</protein>
<accession>A0ABR2UMX7</accession>
<reference evidence="2 3" key="1">
    <citation type="journal article" date="2024" name="J. Plant Pathol.">
        <title>Sequence and assembly of the genome of Seiridium unicorne, isolate CBS 538.82, causal agent of cypress canker disease.</title>
        <authorList>
            <person name="Scali E."/>
            <person name="Rocca G.D."/>
            <person name="Danti R."/>
            <person name="Garbelotto M."/>
            <person name="Barberini S."/>
            <person name="Baroncelli R."/>
            <person name="Emiliani G."/>
        </authorList>
    </citation>
    <scope>NUCLEOTIDE SEQUENCE [LARGE SCALE GENOMIC DNA]</scope>
    <source>
        <strain evidence="2 3">BM-138-508</strain>
    </source>
</reference>
<evidence type="ECO:0000313" key="2">
    <source>
        <dbReference type="EMBL" id="KAK9415770.1"/>
    </source>
</evidence>
<dbReference type="Proteomes" id="UP001408356">
    <property type="component" value="Unassembled WGS sequence"/>
</dbReference>
<dbReference type="SUPFAM" id="SSF56281">
    <property type="entry name" value="Metallo-hydrolase/oxidoreductase"/>
    <property type="match status" value="1"/>
</dbReference>
<evidence type="ECO:0000313" key="3">
    <source>
        <dbReference type="Proteomes" id="UP001408356"/>
    </source>
</evidence>
<dbReference type="Pfam" id="PF13483">
    <property type="entry name" value="Lactamase_B_3"/>
    <property type="match status" value="1"/>
</dbReference>
<evidence type="ECO:0000256" key="1">
    <source>
        <dbReference type="ARBA" id="ARBA00022801"/>
    </source>
</evidence>
<proteinExistence type="predicted"/>
<dbReference type="InterPro" id="IPR036866">
    <property type="entry name" value="RibonucZ/Hydroxyglut_hydro"/>
</dbReference>
<dbReference type="EMBL" id="JARVKF010000412">
    <property type="protein sequence ID" value="KAK9415770.1"/>
    <property type="molecule type" value="Genomic_DNA"/>
</dbReference>
<dbReference type="InterPro" id="IPR050114">
    <property type="entry name" value="UPF0173_UPF0282_UlaG_hydrolase"/>
</dbReference>